<feature type="compositionally biased region" description="Basic and acidic residues" evidence="1">
    <location>
        <begin position="381"/>
        <end position="400"/>
    </location>
</feature>
<name>A0A7C8MVZ2_9PEZI</name>
<feature type="compositionally biased region" description="Basic and acidic residues" evidence="1">
    <location>
        <begin position="469"/>
        <end position="479"/>
    </location>
</feature>
<dbReference type="OrthoDB" id="4232400at2759"/>
<dbReference type="Proteomes" id="UP000481858">
    <property type="component" value="Unassembled WGS sequence"/>
</dbReference>
<evidence type="ECO:0000313" key="3">
    <source>
        <dbReference type="Proteomes" id="UP000481858"/>
    </source>
</evidence>
<feature type="compositionally biased region" description="Polar residues" evidence="1">
    <location>
        <begin position="265"/>
        <end position="284"/>
    </location>
</feature>
<evidence type="ECO:0000256" key="1">
    <source>
        <dbReference type="SAM" id="MobiDB-lite"/>
    </source>
</evidence>
<accession>A0A7C8MVZ2</accession>
<feature type="region of interest" description="Disordered" evidence="1">
    <location>
        <begin position="469"/>
        <end position="503"/>
    </location>
</feature>
<keyword evidence="3" id="KW-1185">Reference proteome</keyword>
<feature type="compositionally biased region" description="Pro residues" evidence="1">
    <location>
        <begin position="360"/>
        <end position="370"/>
    </location>
</feature>
<feature type="region of interest" description="Disordered" evidence="1">
    <location>
        <begin position="151"/>
        <end position="182"/>
    </location>
</feature>
<feature type="compositionally biased region" description="Basic and acidic residues" evidence="1">
    <location>
        <begin position="168"/>
        <end position="182"/>
    </location>
</feature>
<gene>
    <name evidence="2" type="ORF">GQX73_g2741</name>
</gene>
<dbReference type="InParanoid" id="A0A7C8MVZ2"/>
<feature type="compositionally biased region" description="Low complexity" evidence="1">
    <location>
        <begin position="231"/>
        <end position="261"/>
    </location>
</feature>
<feature type="region of interest" description="Disordered" evidence="1">
    <location>
        <begin position="307"/>
        <end position="421"/>
    </location>
</feature>
<evidence type="ECO:0000313" key="2">
    <source>
        <dbReference type="EMBL" id="KAF2970791.1"/>
    </source>
</evidence>
<organism evidence="2 3">
    <name type="scientific">Xylaria multiplex</name>
    <dbReference type="NCBI Taxonomy" id="323545"/>
    <lineage>
        <taxon>Eukaryota</taxon>
        <taxon>Fungi</taxon>
        <taxon>Dikarya</taxon>
        <taxon>Ascomycota</taxon>
        <taxon>Pezizomycotina</taxon>
        <taxon>Sordariomycetes</taxon>
        <taxon>Xylariomycetidae</taxon>
        <taxon>Xylariales</taxon>
        <taxon>Xylariaceae</taxon>
        <taxon>Xylaria</taxon>
    </lineage>
</organism>
<protein>
    <submittedName>
        <fullName evidence="2">Uncharacterized protein</fullName>
    </submittedName>
</protein>
<dbReference type="AlphaFoldDB" id="A0A7C8MVZ2"/>
<sequence length="578" mass="63728">MPIYNWYPNVTGAPEDSFKKDINNRSENAAHDALVRIMFELASLLNRYAFATNSSSSRFNSTLGEVAVAVSSFAARVEGGSGVGTYSSSLTSFEKTHRPGASYEVAGGVCEPEIIHLGGARVGTAFEVLDLPAPDRSKPVERPLTQWAFNPPPPNPPGIGIAIASPDDSPKGTHDASDFDTDRPITQWFPELKPLPLQEEKGNNQSRNLVVQTAYPYLKTNTTNAEEGMLSPLSPSSSSNATRNSPSSSVSPLRSPISSPVDPETNPSRSAQFPKRSTSLSQASRYAPQSAKRAVGYDAPLRAKEIQLRRTQSNAEVPRAVGWRDPSPHEPQIQEPQRETKSSPKPVMIIQDSQILPPLTSAPPNVPLPPISGTKLAGQGKARDQLHRRGRSRSGDRVNDRSPPIEYQEQADAQQSGAEPKLTPKERFWLHRHYRGEAMFLKAWGLQITSEEDREEGRGILRELMEREVQEEREAQERQHMHHRSASLSRSSTATASSNRDGAGLGVIAEERLSREFHFRPTESLGYTDGAEDKFWKVEHETADPGLRKHSGFGKHSRNESTDSVLGQYLDLRLSHNS</sequence>
<feature type="region of interest" description="Disordered" evidence="1">
    <location>
        <begin position="543"/>
        <end position="565"/>
    </location>
</feature>
<dbReference type="EMBL" id="WUBL01000019">
    <property type="protein sequence ID" value="KAF2970791.1"/>
    <property type="molecule type" value="Genomic_DNA"/>
</dbReference>
<reference evidence="2 3" key="1">
    <citation type="submission" date="2019-12" db="EMBL/GenBank/DDBJ databases">
        <title>Draft genome sequence of the ascomycete Xylaria multiplex DSM 110363.</title>
        <authorList>
            <person name="Buettner E."/>
            <person name="Kellner H."/>
        </authorList>
    </citation>
    <scope>NUCLEOTIDE SEQUENCE [LARGE SCALE GENOMIC DNA]</scope>
    <source>
        <strain evidence="2 3">DSM 110363</strain>
    </source>
</reference>
<comment type="caution">
    <text evidence="2">The sequence shown here is derived from an EMBL/GenBank/DDBJ whole genome shotgun (WGS) entry which is preliminary data.</text>
</comment>
<feature type="region of interest" description="Disordered" evidence="1">
    <location>
        <begin position="222"/>
        <end position="294"/>
    </location>
</feature>
<feature type="compositionally biased region" description="Low complexity" evidence="1">
    <location>
        <begin position="486"/>
        <end position="498"/>
    </location>
</feature>
<proteinExistence type="predicted"/>